<dbReference type="Gene3D" id="3.40.640.10">
    <property type="entry name" value="Type I PLP-dependent aspartate aminotransferase-like (Major domain)"/>
    <property type="match status" value="1"/>
</dbReference>
<protein>
    <recommendedName>
        <fullName evidence="1">Aminotransferase class I/classII large domain-containing protein</fullName>
    </recommendedName>
</protein>
<dbReference type="InterPro" id="IPR015421">
    <property type="entry name" value="PyrdxlP-dep_Trfase_major"/>
</dbReference>
<dbReference type="SUPFAM" id="SSF53383">
    <property type="entry name" value="PLP-dependent transferases"/>
    <property type="match status" value="1"/>
</dbReference>
<feature type="domain" description="Aminotransferase class I/classII large" evidence="1">
    <location>
        <begin position="13"/>
        <end position="55"/>
    </location>
</feature>
<organism evidence="2">
    <name type="scientific">marine sediment metagenome</name>
    <dbReference type="NCBI Taxonomy" id="412755"/>
    <lineage>
        <taxon>unclassified sequences</taxon>
        <taxon>metagenomes</taxon>
        <taxon>ecological metagenomes</taxon>
    </lineage>
</organism>
<dbReference type="InterPro" id="IPR015424">
    <property type="entry name" value="PyrdxlP-dep_Trfase"/>
</dbReference>
<dbReference type="AlphaFoldDB" id="X1RPY5"/>
<feature type="non-terminal residue" evidence="2">
    <location>
        <position position="56"/>
    </location>
</feature>
<name>X1RPY5_9ZZZZ</name>
<dbReference type="InterPro" id="IPR004839">
    <property type="entry name" value="Aminotransferase_I/II_large"/>
</dbReference>
<accession>X1RPY5</accession>
<dbReference type="Pfam" id="PF00155">
    <property type="entry name" value="Aminotran_1_2"/>
    <property type="match status" value="1"/>
</dbReference>
<reference evidence="2" key="1">
    <citation type="journal article" date="2014" name="Front. Microbiol.">
        <title>High frequency of phylogenetically diverse reductive dehalogenase-homologous genes in deep subseafloor sedimentary metagenomes.</title>
        <authorList>
            <person name="Kawai M."/>
            <person name="Futagami T."/>
            <person name="Toyoda A."/>
            <person name="Takaki Y."/>
            <person name="Nishi S."/>
            <person name="Hori S."/>
            <person name="Arai W."/>
            <person name="Tsubouchi T."/>
            <person name="Morono Y."/>
            <person name="Uchiyama I."/>
            <person name="Ito T."/>
            <person name="Fujiyama A."/>
            <person name="Inagaki F."/>
            <person name="Takami H."/>
        </authorList>
    </citation>
    <scope>NUCLEOTIDE SEQUENCE</scope>
    <source>
        <strain evidence="2">Expedition CK06-06</strain>
    </source>
</reference>
<comment type="caution">
    <text evidence="2">The sequence shown here is derived from an EMBL/GenBank/DDBJ whole genome shotgun (WGS) entry which is preliminary data.</text>
</comment>
<sequence>MAILLKIFLTPGGGGSTELIRLIALTYFRHGDSVLILEPTFGEYEVACQIVGAEVF</sequence>
<dbReference type="EMBL" id="BARV01045013">
    <property type="protein sequence ID" value="GAI65245.1"/>
    <property type="molecule type" value="Genomic_DNA"/>
</dbReference>
<evidence type="ECO:0000313" key="2">
    <source>
        <dbReference type="EMBL" id="GAI65245.1"/>
    </source>
</evidence>
<evidence type="ECO:0000259" key="1">
    <source>
        <dbReference type="Pfam" id="PF00155"/>
    </source>
</evidence>
<dbReference type="GO" id="GO:0030170">
    <property type="term" value="F:pyridoxal phosphate binding"/>
    <property type="evidence" value="ECO:0007669"/>
    <property type="project" value="InterPro"/>
</dbReference>
<gene>
    <name evidence="2" type="ORF">S06H3_66235</name>
</gene>
<proteinExistence type="predicted"/>